<dbReference type="Pfam" id="PF01938">
    <property type="entry name" value="TRAM"/>
    <property type="match status" value="1"/>
</dbReference>
<dbReference type="InterPro" id="IPR006463">
    <property type="entry name" value="MiaB_methiolase"/>
</dbReference>
<dbReference type="InterPro" id="IPR005839">
    <property type="entry name" value="Methylthiotransferase"/>
</dbReference>
<dbReference type="EC" id="2.8.4.3" evidence="10"/>
<dbReference type="EMBL" id="UOGH01000221">
    <property type="protein sequence ID" value="VAX31894.1"/>
    <property type="molecule type" value="Genomic_DNA"/>
</dbReference>
<dbReference type="GO" id="GO:0005829">
    <property type="term" value="C:cytosol"/>
    <property type="evidence" value="ECO:0007669"/>
    <property type="project" value="TreeGrafter"/>
</dbReference>
<feature type="domain" description="MTTase N-terminal" evidence="8">
    <location>
        <begin position="1"/>
        <end position="106"/>
    </location>
</feature>
<feature type="domain" description="TRAM" evidence="7">
    <location>
        <begin position="353"/>
        <end position="417"/>
    </location>
</feature>
<dbReference type="InterPro" id="IPR007197">
    <property type="entry name" value="rSAM"/>
</dbReference>
<dbReference type="InterPro" id="IPR002792">
    <property type="entry name" value="TRAM_dom"/>
</dbReference>
<keyword evidence="3" id="KW-0949">S-adenosyl-L-methionine</keyword>
<dbReference type="SFLD" id="SFLDG01061">
    <property type="entry name" value="methylthiotransferase"/>
    <property type="match status" value="1"/>
</dbReference>
<sequence length="419" mass="46533">MNAHDSERMLGVLRQEGYVPVDDPLKADLIVFNTCSIREKAEQKFYSMLGRTKTMKRDNPGLKVAVAGCIAQQQGAGVKKRAPYVDYVIGPQNIDRVGDALLGSKGIFTGDNPELAKKDLPAERDGSVKAWINIMYGCNNFCSYCVVPYTRGRERSRPADNILSEIKGLAAEGFKEITLLGQNVNSYRGEVSFPELLRFINDIEGIERIRFVTSHPKDLEGGLIEAMRDLEKVCEHIHLPLQSGSDRVLKLMNRKYTLDEYLKKTEGLRKAIPGMAITTDIIAGFPGETEDDHKATVSALKEIGFDGIYAFKYSSRPMTRAAEMDGHLPEEVKSERLSEILSLQDQITGVRNRALQNTIQEVLIEGPSESDPEKVTGRTRTNKIVNILPSGHIVSGMFLKVRILKGQRHSLEGVAVDGL</sequence>
<dbReference type="InterPro" id="IPR020612">
    <property type="entry name" value="Methylthiotransferase_CS"/>
</dbReference>
<dbReference type="SFLD" id="SFLDS00029">
    <property type="entry name" value="Radical_SAM"/>
    <property type="match status" value="1"/>
</dbReference>
<dbReference type="Gene3D" id="3.80.30.20">
    <property type="entry name" value="tm_1862 like domain"/>
    <property type="match status" value="1"/>
</dbReference>
<dbReference type="HAMAP" id="MF_01864">
    <property type="entry name" value="tRNA_metthiotr_MiaB"/>
    <property type="match status" value="1"/>
</dbReference>
<evidence type="ECO:0000256" key="6">
    <source>
        <dbReference type="ARBA" id="ARBA00023014"/>
    </source>
</evidence>
<dbReference type="GO" id="GO:0051539">
    <property type="term" value="F:4 iron, 4 sulfur cluster binding"/>
    <property type="evidence" value="ECO:0007669"/>
    <property type="project" value="UniProtKB-KW"/>
</dbReference>
<dbReference type="Gene3D" id="3.40.50.12160">
    <property type="entry name" value="Methylthiotransferase, N-terminal domain"/>
    <property type="match status" value="1"/>
</dbReference>
<evidence type="ECO:0000259" key="8">
    <source>
        <dbReference type="PROSITE" id="PS51449"/>
    </source>
</evidence>
<dbReference type="InterPro" id="IPR013848">
    <property type="entry name" value="Methylthiotransferase_N"/>
</dbReference>
<feature type="domain" description="Radical SAM core" evidence="9">
    <location>
        <begin position="124"/>
        <end position="351"/>
    </location>
</feature>
<keyword evidence="5" id="KW-0408">Iron</keyword>
<dbReference type="Pfam" id="PF00919">
    <property type="entry name" value="UPF0004"/>
    <property type="match status" value="1"/>
</dbReference>
<organism evidence="10">
    <name type="scientific">hydrothermal vent metagenome</name>
    <dbReference type="NCBI Taxonomy" id="652676"/>
    <lineage>
        <taxon>unclassified sequences</taxon>
        <taxon>metagenomes</taxon>
        <taxon>ecological metagenomes</taxon>
    </lineage>
</organism>
<keyword evidence="4" id="KW-0479">Metal-binding</keyword>
<dbReference type="InterPro" id="IPR058240">
    <property type="entry name" value="rSAM_sf"/>
</dbReference>
<dbReference type="SFLD" id="SFLDG01082">
    <property type="entry name" value="B12-binding_domain_containing"/>
    <property type="match status" value="1"/>
</dbReference>
<dbReference type="PROSITE" id="PS50926">
    <property type="entry name" value="TRAM"/>
    <property type="match status" value="1"/>
</dbReference>
<dbReference type="PANTHER" id="PTHR43020">
    <property type="entry name" value="CDK5 REGULATORY SUBUNIT-ASSOCIATED PROTEIN 1"/>
    <property type="match status" value="1"/>
</dbReference>
<dbReference type="FunFam" id="3.40.50.12160:FF:000003">
    <property type="entry name" value="CDK5 regulatory subunit-associated protein 1"/>
    <property type="match status" value="1"/>
</dbReference>
<dbReference type="GO" id="GO:0035597">
    <property type="term" value="F:tRNA-2-methylthio-N(6)-dimethylallyladenosine(37) synthase activity"/>
    <property type="evidence" value="ECO:0007669"/>
    <property type="project" value="UniProtKB-EC"/>
</dbReference>
<name>A0A3B1D6X3_9ZZZZ</name>
<dbReference type="InterPro" id="IPR038135">
    <property type="entry name" value="Methylthiotransferase_N_sf"/>
</dbReference>
<dbReference type="InterPro" id="IPR006638">
    <property type="entry name" value="Elp3/MiaA/NifB-like_rSAM"/>
</dbReference>
<dbReference type="Pfam" id="PF04055">
    <property type="entry name" value="Radical_SAM"/>
    <property type="match status" value="1"/>
</dbReference>
<evidence type="ECO:0000256" key="5">
    <source>
        <dbReference type="ARBA" id="ARBA00023004"/>
    </source>
</evidence>
<evidence type="ECO:0000259" key="9">
    <source>
        <dbReference type="PROSITE" id="PS51918"/>
    </source>
</evidence>
<proteinExistence type="inferred from homology"/>
<keyword evidence="2" id="KW-0004">4Fe-4S</keyword>
<dbReference type="NCBIfam" id="TIGR00089">
    <property type="entry name" value="MiaB/RimO family radical SAM methylthiotransferase"/>
    <property type="match status" value="1"/>
</dbReference>
<dbReference type="FunFam" id="3.80.30.20:FF:000001">
    <property type="entry name" value="tRNA-2-methylthio-N(6)-dimethylallyladenosine synthase 2"/>
    <property type="match status" value="1"/>
</dbReference>
<dbReference type="AlphaFoldDB" id="A0A3B1D6X3"/>
<dbReference type="InterPro" id="IPR023404">
    <property type="entry name" value="rSAM_horseshoe"/>
</dbReference>
<comment type="cofactor">
    <cofactor evidence="1">
        <name>[4Fe-4S] cluster</name>
        <dbReference type="ChEBI" id="CHEBI:49883"/>
    </cofactor>
</comment>
<dbReference type="GO" id="GO:0046872">
    <property type="term" value="F:metal ion binding"/>
    <property type="evidence" value="ECO:0007669"/>
    <property type="project" value="UniProtKB-KW"/>
</dbReference>
<reference evidence="10" key="1">
    <citation type="submission" date="2018-06" db="EMBL/GenBank/DDBJ databases">
        <authorList>
            <person name="Zhirakovskaya E."/>
        </authorList>
    </citation>
    <scope>NUCLEOTIDE SEQUENCE</scope>
</reference>
<dbReference type="PROSITE" id="PS51918">
    <property type="entry name" value="RADICAL_SAM"/>
    <property type="match status" value="1"/>
</dbReference>
<dbReference type="NCBIfam" id="TIGR01574">
    <property type="entry name" value="miaB-methiolase"/>
    <property type="match status" value="1"/>
</dbReference>
<dbReference type="CDD" id="cd01335">
    <property type="entry name" value="Radical_SAM"/>
    <property type="match status" value="1"/>
</dbReference>
<evidence type="ECO:0000256" key="2">
    <source>
        <dbReference type="ARBA" id="ARBA00022485"/>
    </source>
</evidence>
<keyword evidence="10" id="KW-0808">Transferase</keyword>
<dbReference type="PANTHER" id="PTHR43020:SF2">
    <property type="entry name" value="MITOCHONDRIAL TRNA METHYLTHIOTRANSFERASE CDK5RAP1"/>
    <property type="match status" value="1"/>
</dbReference>
<dbReference type="PROSITE" id="PS51449">
    <property type="entry name" value="MTTASE_N"/>
    <property type="match status" value="1"/>
</dbReference>
<evidence type="ECO:0000256" key="1">
    <source>
        <dbReference type="ARBA" id="ARBA00001966"/>
    </source>
</evidence>
<evidence type="ECO:0000313" key="10">
    <source>
        <dbReference type="EMBL" id="VAX31894.1"/>
    </source>
</evidence>
<evidence type="ECO:0000256" key="4">
    <source>
        <dbReference type="ARBA" id="ARBA00022723"/>
    </source>
</evidence>
<evidence type="ECO:0000256" key="3">
    <source>
        <dbReference type="ARBA" id="ARBA00022691"/>
    </source>
</evidence>
<dbReference type="PROSITE" id="PS01278">
    <property type="entry name" value="MTTASE_RADICAL"/>
    <property type="match status" value="1"/>
</dbReference>
<evidence type="ECO:0000259" key="7">
    <source>
        <dbReference type="PROSITE" id="PS50926"/>
    </source>
</evidence>
<dbReference type="SMART" id="SM00729">
    <property type="entry name" value="Elp3"/>
    <property type="match status" value="1"/>
</dbReference>
<keyword evidence="6" id="KW-0411">Iron-sulfur</keyword>
<gene>
    <name evidence="10" type="ORF">MNBD_NITROSPIRAE02-198</name>
</gene>
<dbReference type="SUPFAM" id="SSF102114">
    <property type="entry name" value="Radical SAM enzymes"/>
    <property type="match status" value="1"/>
</dbReference>
<accession>A0A3B1D6X3</accession>
<protein>
    <submittedName>
        <fullName evidence="10">tRNA-i(6)A37 methylthiotransferase</fullName>
        <ecNumber evidence="10">2.8.4.3</ecNumber>
    </submittedName>
</protein>